<dbReference type="KEGG" id="tgr:Tgr7_3109"/>
<reference evidence="3 4" key="1">
    <citation type="journal article" date="2011" name="Stand. Genomic Sci.">
        <title>Complete genome sequence of 'Thioalkalivibrio sulfidophilus' HL-EbGr7.</title>
        <authorList>
            <person name="Muyzer G."/>
            <person name="Sorokin D.Y."/>
            <person name="Mavromatis K."/>
            <person name="Lapidus A."/>
            <person name="Clum A."/>
            <person name="Ivanova N."/>
            <person name="Pati A."/>
            <person name="d'Haeseleer P."/>
            <person name="Woyke T."/>
            <person name="Kyrpides N.C."/>
        </authorList>
    </citation>
    <scope>NUCLEOTIDE SEQUENCE [LARGE SCALE GENOMIC DNA]</scope>
    <source>
        <strain evidence="3 4">HL-EbGR7</strain>
    </source>
</reference>
<gene>
    <name evidence="3" type="ordered locus">Tgr7_3109</name>
</gene>
<dbReference type="HOGENOM" id="CLU_136025_2_0_6"/>
<feature type="region of interest" description="Disordered" evidence="1">
    <location>
        <begin position="58"/>
        <end position="117"/>
    </location>
</feature>
<name>B8GQ31_THISH</name>
<dbReference type="OrthoDB" id="9813321at2"/>
<proteinExistence type="predicted"/>
<dbReference type="eggNOG" id="COG2331">
    <property type="taxonomic scope" value="Bacteria"/>
</dbReference>
<sequence length="117" mass="13054">MPIYDYHCDQCGEFSVMRPMAESALDHDCPECGETAPRIISAPRLAIMDPSNRMRWERNEKSRHSPAVARRSSCGCTGAHTCGSSKSQDKAKPVDPEAKPALRKQTKKTARPWMLGH</sequence>
<accession>B8GQ31</accession>
<keyword evidence="3" id="KW-0315">Glutamine amidotransferase</keyword>
<dbReference type="NCBIfam" id="TIGR02605">
    <property type="entry name" value="CxxC_CxxC_SSSS"/>
    <property type="match status" value="1"/>
</dbReference>
<dbReference type="InterPro" id="IPR013429">
    <property type="entry name" value="Regulatory_FmdB_Zinc_ribbon"/>
</dbReference>
<evidence type="ECO:0000313" key="3">
    <source>
        <dbReference type="EMBL" id="ACL74178.1"/>
    </source>
</evidence>
<keyword evidence="4" id="KW-1185">Reference proteome</keyword>
<dbReference type="Pfam" id="PF09723">
    <property type="entry name" value="Zn_ribbon_8"/>
    <property type="match status" value="1"/>
</dbReference>
<feature type="domain" description="Putative regulatory protein FmdB zinc ribbon" evidence="2">
    <location>
        <begin position="1"/>
        <end position="41"/>
    </location>
</feature>
<dbReference type="SMART" id="SM00834">
    <property type="entry name" value="CxxC_CXXC_SSSS"/>
    <property type="match status" value="1"/>
</dbReference>
<dbReference type="AlphaFoldDB" id="B8GQ31"/>
<evidence type="ECO:0000259" key="2">
    <source>
        <dbReference type="SMART" id="SM00834"/>
    </source>
</evidence>
<dbReference type="Proteomes" id="UP000002383">
    <property type="component" value="Chromosome"/>
</dbReference>
<protein>
    <submittedName>
        <fullName evidence="3">Glutamine amidotransferase, class-II</fullName>
    </submittedName>
</protein>
<feature type="compositionally biased region" description="Basic and acidic residues" evidence="1">
    <location>
        <begin position="87"/>
        <end position="100"/>
    </location>
</feature>
<organism evidence="3 4">
    <name type="scientific">Thioalkalivibrio sulfidiphilus (strain HL-EbGR7)</name>
    <dbReference type="NCBI Taxonomy" id="396588"/>
    <lineage>
        <taxon>Bacteria</taxon>
        <taxon>Pseudomonadati</taxon>
        <taxon>Pseudomonadota</taxon>
        <taxon>Gammaproteobacteria</taxon>
        <taxon>Chromatiales</taxon>
        <taxon>Ectothiorhodospiraceae</taxon>
        <taxon>Thioalkalivibrio</taxon>
    </lineage>
</organism>
<feature type="compositionally biased region" description="Basic residues" evidence="1">
    <location>
        <begin position="101"/>
        <end position="110"/>
    </location>
</feature>
<dbReference type="RefSeq" id="WP_012639640.1">
    <property type="nucleotide sequence ID" value="NC_011901.1"/>
</dbReference>
<dbReference type="GO" id="GO:0016740">
    <property type="term" value="F:transferase activity"/>
    <property type="evidence" value="ECO:0007669"/>
    <property type="project" value="UniProtKB-KW"/>
</dbReference>
<evidence type="ECO:0000313" key="4">
    <source>
        <dbReference type="Proteomes" id="UP000002383"/>
    </source>
</evidence>
<evidence type="ECO:0000256" key="1">
    <source>
        <dbReference type="SAM" id="MobiDB-lite"/>
    </source>
</evidence>
<dbReference type="STRING" id="396588.Tgr7_3109"/>
<keyword evidence="3" id="KW-0808">Transferase</keyword>
<dbReference type="EMBL" id="CP001339">
    <property type="protein sequence ID" value="ACL74178.1"/>
    <property type="molecule type" value="Genomic_DNA"/>
</dbReference>